<dbReference type="PRINTS" id="PR01438">
    <property type="entry name" value="UNVRSLSTRESS"/>
</dbReference>
<dbReference type="InterPro" id="IPR006016">
    <property type="entry name" value="UspA"/>
</dbReference>
<comment type="similarity">
    <text evidence="1">Belongs to the universal stress protein A family.</text>
</comment>
<organism evidence="3 4">
    <name type="scientific">Antribacter soli</name>
    <dbReference type="NCBI Taxonomy" id="2910976"/>
    <lineage>
        <taxon>Bacteria</taxon>
        <taxon>Bacillati</taxon>
        <taxon>Actinomycetota</taxon>
        <taxon>Actinomycetes</taxon>
        <taxon>Micrococcales</taxon>
        <taxon>Promicromonosporaceae</taxon>
        <taxon>Antribacter</taxon>
    </lineage>
</organism>
<evidence type="ECO:0000259" key="2">
    <source>
        <dbReference type="Pfam" id="PF00582"/>
    </source>
</evidence>
<feature type="domain" description="UspA" evidence="2">
    <location>
        <begin position="4"/>
        <end position="135"/>
    </location>
</feature>
<gene>
    <name evidence="3" type="ORF">L1785_00940</name>
</gene>
<name>A0AA41QA73_9MICO</name>
<dbReference type="CDD" id="cd00293">
    <property type="entry name" value="USP-like"/>
    <property type="match status" value="1"/>
</dbReference>
<dbReference type="SUPFAM" id="SSF52402">
    <property type="entry name" value="Adenine nucleotide alpha hydrolases-like"/>
    <property type="match status" value="2"/>
</dbReference>
<dbReference type="PANTHER" id="PTHR46553">
    <property type="entry name" value="ADENINE NUCLEOTIDE ALPHA HYDROLASES-LIKE SUPERFAMILY PROTEIN"/>
    <property type="match status" value="1"/>
</dbReference>
<feature type="domain" description="UspA" evidence="2">
    <location>
        <begin position="155"/>
        <end position="292"/>
    </location>
</feature>
<dbReference type="AlphaFoldDB" id="A0AA41QA73"/>
<protein>
    <submittedName>
        <fullName evidence="3">Universal stress protein</fullName>
    </submittedName>
</protein>
<dbReference type="Pfam" id="PF00582">
    <property type="entry name" value="Usp"/>
    <property type="match status" value="2"/>
</dbReference>
<proteinExistence type="inferred from homology"/>
<dbReference type="Proteomes" id="UP001165405">
    <property type="component" value="Unassembled WGS sequence"/>
</dbReference>
<evidence type="ECO:0000313" key="3">
    <source>
        <dbReference type="EMBL" id="MCF4119543.1"/>
    </source>
</evidence>
<keyword evidence="4" id="KW-1185">Reference proteome</keyword>
<dbReference type="Gene3D" id="3.40.50.620">
    <property type="entry name" value="HUPs"/>
    <property type="match status" value="2"/>
</dbReference>
<sequence>MTGVVVGVNGSAESEQALDWALAEAASREVSLTAVMAWQPGNRAPEPAQYAQLVERKREEALTILDLALRRTGISVPAQARLAEGPAADALLAAQDDADLLVLGRRGVGRMGRLVLGSVSSTVVEHATRPVTVVRRAEKTVPDAGGSPTETGPPRVLVGVDTSPPSIAALHHGAEAAARIGGVLDVVFAWQITTLAPLPGSWGWAPPIEDYEKFAAGALDACVAQAALPLPDERVVRRVLHGNAAETLLNAAAGAERIVVGNRGLGGFDRLLLGSVSRQVLDYAASPVTVVRAEG</sequence>
<dbReference type="InterPro" id="IPR014729">
    <property type="entry name" value="Rossmann-like_a/b/a_fold"/>
</dbReference>
<comment type="caution">
    <text evidence="3">The sequence shown here is derived from an EMBL/GenBank/DDBJ whole genome shotgun (WGS) entry which is preliminary data.</text>
</comment>
<reference evidence="3" key="1">
    <citation type="submission" date="2022-01" db="EMBL/GenBank/DDBJ databases">
        <title>Antribacter sp. nov., isolated from Guizhou of China.</title>
        <authorList>
            <person name="Chengliang C."/>
            <person name="Ya Z."/>
        </authorList>
    </citation>
    <scope>NUCLEOTIDE SEQUENCE</scope>
    <source>
        <strain evidence="3">KLBMP 9083</strain>
    </source>
</reference>
<dbReference type="EMBL" id="JAKGSG010000005">
    <property type="protein sequence ID" value="MCF4119543.1"/>
    <property type="molecule type" value="Genomic_DNA"/>
</dbReference>
<evidence type="ECO:0000256" key="1">
    <source>
        <dbReference type="ARBA" id="ARBA00008791"/>
    </source>
</evidence>
<dbReference type="InterPro" id="IPR006015">
    <property type="entry name" value="Universal_stress_UspA"/>
</dbReference>
<evidence type="ECO:0000313" key="4">
    <source>
        <dbReference type="Proteomes" id="UP001165405"/>
    </source>
</evidence>
<dbReference type="RefSeq" id="WP_236087236.1">
    <property type="nucleotide sequence ID" value="NZ_JAKGSG010000005.1"/>
</dbReference>
<dbReference type="PANTHER" id="PTHR46553:SF3">
    <property type="entry name" value="ADENINE NUCLEOTIDE ALPHA HYDROLASES-LIKE SUPERFAMILY PROTEIN"/>
    <property type="match status" value="1"/>
</dbReference>
<accession>A0AA41QA73</accession>